<dbReference type="InterPro" id="IPR001107">
    <property type="entry name" value="Band_7"/>
</dbReference>
<evidence type="ECO:0000256" key="11">
    <source>
        <dbReference type="ARBA" id="ARBA00023128"/>
    </source>
</evidence>
<dbReference type="GO" id="GO:0005743">
    <property type="term" value="C:mitochondrial inner membrane"/>
    <property type="evidence" value="ECO:0007669"/>
    <property type="project" value="UniProtKB-SubCell"/>
</dbReference>
<comment type="catalytic activity">
    <reaction evidence="13">
        <text>2-[(3S)-amino-3-carboxypropyl]-L-histidyl-[translation elongation factor 2] + 4 S-adenosyl-L-methionine = diphthine methyl ester-[translation elongation factor 2] + 4 S-adenosyl-L-homocysteine + 3 H(+)</text>
        <dbReference type="Rhea" id="RHEA:42652"/>
        <dbReference type="Rhea" id="RHEA-COMP:9749"/>
        <dbReference type="Rhea" id="RHEA-COMP:10173"/>
        <dbReference type="ChEBI" id="CHEBI:15378"/>
        <dbReference type="ChEBI" id="CHEBI:57856"/>
        <dbReference type="ChEBI" id="CHEBI:59789"/>
        <dbReference type="ChEBI" id="CHEBI:73995"/>
        <dbReference type="ChEBI" id="CHEBI:79005"/>
        <dbReference type="EC" id="2.1.1.314"/>
    </reaction>
</comment>
<keyword evidence="7" id="KW-0489">Methyltransferase</keyword>
<evidence type="ECO:0000256" key="6">
    <source>
        <dbReference type="ARBA" id="ARBA00011927"/>
    </source>
</evidence>
<keyword evidence="11" id="KW-0496">Mitochondrion</keyword>
<evidence type="ECO:0000256" key="10">
    <source>
        <dbReference type="ARBA" id="ARBA00022792"/>
    </source>
</evidence>
<comment type="similarity">
    <text evidence="4">Belongs to the diphthine synthase family.</text>
</comment>
<dbReference type="GO" id="GO:0032259">
    <property type="term" value="P:methylation"/>
    <property type="evidence" value="ECO:0007669"/>
    <property type="project" value="UniProtKB-KW"/>
</dbReference>
<dbReference type="GO" id="GO:0141133">
    <property type="term" value="F:diphthine methyl ester synthase activity"/>
    <property type="evidence" value="ECO:0007669"/>
    <property type="project" value="UniProtKB-EC"/>
</dbReference>
<evidence type="ECO:0000256" key="8">
    <source>
        <dbReference type="ARBA" id="ARBA00022679"/>
    </source>
</evidence>
<name>A0A1X7V8F6_AMPQE</name>
<evidence type="ECO:0000256" key="12">
    <source>
        <dbReference type="ARBA" id="ARBA00023136"/>
    </source>
</evidence>
<feature type="domain" description="Band 7" evidence="14">
    <location>
        <begin position="272"/>
        <end position="433"/>
    </location>
</feature>
<dbReference type="InterPro" id="IPR014777">
    <property type="entry name" value="4pyrrole_Mease_sub1"/>
</dbReference>
<evidence type="ECO:0000256" key="5">
    <source>
        <dbReference type="ARBA" id="ARBA00009658"/>
    </source>
</evidence>
<proteinExistence type="inferred from homology"/>
<comment type="subcellular location">
    <subcellularLocation>
        <location evidence="2">Mitochondrion inner membrane</location>
    </subcellularLocation>
</comment>
<dbReference type="Gene3D" id="3.40.1010.10">
    <property type="entry name" value="Cobalt-precorrin-4 Transmethylase, Domain 1"/>
    <property type="match status" value="1"/>
</dbReference>
<organism evidence="15">
    <name type="scientific">Amphimedon queenslandica</name>
    <name type="common">Sponge</name>
    <dbReference type="NCBI Taxonomy" id="400682"/>
    <lineage>
        <taxon>Eukaryota</taxon>
        <taxon>Metazoa</taxon>
        <taxon>Porifera</taxon>
        <taxon>Demospongiae</taxon>
        <taxon>Heteroscleromorpha</taxon>
        <taxon>Haplosclerida</taxon>
        <taxon>Niphatidae</taxon>
        <taxon>Amphimedon</taxon>
    </lineage>
</organism>
<dbReference type="InterPro" id="IPR004551">
    <property type="entry name" value="Dphthn_synthase"/>
</dbReference>
<dbReference type="AlphaFoldDB" id="A0A1X7V8F6"/>
<comment type="pathway">
    <text evidence="3">Protein modification; peptidyl-diphthamide biosynthesis.</text>
</comment>
<dbReference type="FunFam" id="3.30.479.30:FF:000001">
    <property type="entry name" value="Prohibitin 2"/>
    <property type="match status" value="1"/>
</dbReference>
<comment type="function">
    <text evidence="1">S-adenosyl-L-methionine-dependent methyltransferase that catalyzes four methylations of the modified target histidine residue in translation elongation factor 2 (EF-2), to form an intermediate called diphthine methyl ester. The four successive methylation reactions represent the second step of diphthamide biosynthesis.</text>
</comment>
<evidence type="ECO:0000256" key="2">
    <source>
        <dbReference type="ARBA" id="ARBA00004273"/>
    </source>
</evidence>
<dbReference type="Gene3D" id="3.30.479.30">
    <property type="entry name" value="Band 7 domain"/>
    <property type="match status" value="1"/>
</dbReference>
<keyword evidence="12" id="KW-0472">Membrane</keyword>
<dbReference type="CDD" id="cd03401">
    <property type="entry name" value="SPFH_prohibitin"/>
    <property type="match status" value="1"/>
</dbReference>
<dbReference type="EC" id="2.1.1.314" evidence="6"/>
<dbReference type="SUPFAM" id="SSF53790">
    <property type="entry name" value="Tetrapyrrole methylase"/>
    <property type="match status" value="1"/>
</dbReference>
<evidence type="ECO:0000256" key="13">
    <source>
        <dbReference type="ARBA" id="ARBA00048752"/>
    </source>
</evidence>
<dbReference type="InterPro" id="IPR000163">
    <property type="entry name" value="Prohibitin"/>
</dbReference>
<evidence type="ECO:0000259" key="14">
    <source>
        <dbReference type="SMART" id="SM00244"/>
    </source>
</evidence>
<dbReference type="SMART" id="SM00244">
    <property type="entry name" value="PHB"/>
    <property type="match status" value="1"/>
</dbReference>
<evidence type="ECO:0000256" key="9">
    <source>
        <dbReference type="ARBA" id="ARBA00022691"/>
    </source>
</evidence>
<dbReference type="InterPro" id="IPR036013">
    <property type="entry name" value="Band_7/SPFH_dom_sf"/>
</dbReference>
<dbReference type="SUPFAM" id="SSF117892">
    <property type="entry name" value="Band 7/SPFH domain"/>
    <property type="match status" value="1"/>
</dbReference>
<dbReference type="GO" id="GO:0007005">
    <property type="term" value="P:mitochondrion organization"/>
    <property type="evidence" value="ECO:0007669"/>
    <property type="project" value="TreeGrafter"/>
</dbReference>
<dbReference type="GO" id="GO:0017183">
    <property type="term" value="P:protein histidyl modification to diphthamide"/>
    <property type="evidence" value="ECO:0007669"/>
    <property type="project" value="UniProtKB-UniPathway"/>
</dbReference>
<comment type="similarity">
    <text evidence="5">Belongs to the prohibitin family.</text>
</comment>
<dbReference type="InterPro" id="IPR014776">
    <property type="entry name" value="4pyrrole_Mease_sub2"/>
</dbReference>
<keyword evidence="10" id="KW-0999">Mitochondrion inner membrane</keyword>
<dbReference type="FunFam" id="3.40.1010.10:FF:000004">
    <property type="entry name" value="Putative diphthine synthase"/>
    <property type="match status" value="1"/>
</dbReference>
<dbReference type="InterPro" id="IPR035996">
    <property type="entry name" value="4pyrrol_Methylase_sf"/>
</dbReference>
<dbReference type="HAMAP" id="MF_01084">
    <property type="entry name" value="Diphthine_synth"/>
    <property type="match status" value="1"/>
</dbReference>
<dbReference type="InParanoid" id="A0A1X7V8F6"/>
<dbReference type="UniPathway" id="UPA00559"/>
<evidence type="ECO:0000256" key="3">
    <source>
        <dbReference type="ARBA" id="ARBA00005156"/>
    </source>
</evidence>
<dbReference type="CDD" id="cd11647">
    <property type="entry name" value="DHP5_DphB"/>
    <property type="match status" value="1"/>
</dbReference>
<reference evidence="15" key="1">
    <citation type="submission" date="2017-05" db="UniProtKB">
        <authorList>
            <consortium name="EnsemblMetazoa"/>
        </authorList>
    </citation>
    <scope>IDENTIFICATION</scope>
</reference>
<accession>A0A1X7V8F6</accession>
<dbReference type="Pfam" id="PF00590">
    <property type="entry name" value="TP_methylase"/>
    <property type="match status" value="1"/>
</dbReference>
<dbReference type="NCBIfam" id="TIGR00522">
    <property type="entry name" value="dph5"/>
    <property type="match status" value="1"/>
</dbReference>
<dbReference type="PANTHER" id="PTHR23222:SF1">
    <property type="entry name" value="PROHIBITIN-2"/>
    <property type="match status" value="1"/>
</dbReference>
<dbReference type="FunCoup" id="A0A1X7V8F6">
    <property type="interactions" value="861"/>
</dbReference>
<dbReference type="InterPro" id="IPR000878">
    <property type="entry name" value="4pyrrol_Mease"/>
</dbReference>
<evidence type="ECO:0000313" key="15">
    <source>
        <dbReference type="EnsemblMetazoa" id="Aqu2.1.36263_001"/>
    </source>
</evidence>
<dbReference type="OrthoDB" id="275637at2759"/>
<evidence type="ECO:0000256" key="1">
    <source>
        <dbReference type="ARBA" id="ARBA00004006"/>
    </source>
</evidence>
<evidence type="ECO:0000256" key="4">
    <source>
        <dbReference type="ARBA" id="ARBA00006729"/>
    </source>
</evidence>
<evidence type="ECO:0000256" key="7">
    <source>
        <dbReference type="ARBA" id="ARBA00022603"/>
    </source>
</evidence>
<dbReference type="Pfam" id="PF01145">
    <property type="entry name" value="Band_7"/>
    <property type="match status" value="1"/>
</dbReference>
<keyword evidence="8" id="KW-0808">Transferase</keyword>
<keyword evidence="9" id="KW-0949">S-adenosyl-L-methionine</keyword>
<dbReference type="Gene3D" id="3.30.950.10">
    <property type="entry name" value="Methyltransferase, Cobalt-precorrin-4 Transmethylase, Domain 2"/>
    <property type="match status" value="1"/>
</dbReference>
<dbReference type="EnsemblMetazoa" id="Aqu2.1.36263_001">
    <property type="protein sequence ID" value="Aqu2.1.36263_001"/>
    <property type="gene ID" value="Aqu2.1.36263"/>
</dbReference>
<dbReference type="STRING" id="400682.A0A1X7V8F6"/>
<protein>
    <recommendedName>
        <fullName evidence="6">diphthine methyl ester synthase</fullName>
        <ecNumber evidence="6">2.1.1.314</ecNumber>
    </recommendedName>
</protein>
<dbReference type="PANTHER" id="PTHR23222">
    <property type="entry name" value="PROHIBITIN"/>
    <property type="match status" value="1"/>
</dbReference>
<sequence length="529" mass="58976">MLYLVGLGLGEVTDVTVRGLEVIKKASRVYLEAYTSILAGVNVQELEKFYERPVIPADRELVEEHADEILNGADTADVAFLVVGDPLGATTHSDLIIRANERGIPYRLIHNASIMNAIGASGLQLYNFGETVSIPYWTDSWRPDSFIDKIEENLLRGLHTLCLLDIKVKELSIDALMKGKREYEPARYMTVDIAADQLLAAIEKRKDNLKCLNADRLCVGVARVVPSLGERCGWIFSTRVQLEMAARFIQASSKGSGVIAVAVALGYGLYQSVYTVEGGYRAVMFSRLTGVQEDVKTEGLHFRVPWFQWPIFYEIRARPKLLQSPTGSKDLQMVNIGLRVLYRPEASRLPNLYRQLGLDYSERVLPSICNEVLKAVVAQFNASQLITQRANVSSLVKENLTERAKDFNIILDDVSLTDLSFSREYAAAVESKQVAQQEAQRAQFVVEKAKQERQEKMVRAEGEAQAAHMLGMSLSQNPGFLKLRKIRAAQAIASVISSSQNRVYLNAETLMLNLSHLGLDDVGFSLKKK</sequence>
<dbReference type="PRINTS" id="PR00679">
    <property type="entry name" value="PROHIBITIN"/>
</dbReference>
<dbReference type="eggNOG" id="KOG3123">
    <property type="taxonomic scope" value="Eukaryota"/>
</dbReference>
<dbReference type="eggNOG" id="KOG3090">
    <property type="taxonomic scope" value="Eukaryota"/>
</dbReference>